<sequence>MKPRPAPTAAPADPEPRPPHQPALEDCCLSGCSPCIFDLYEDALERYRTEMAAWRLRHPEAPPHA</sequence>
<keyword evidence="4" id="KW-1185">Reference proteome</keyword>
<dbReference type="Proteomes" id="UP000583752">
    <property type="component" value="Unassembled WGS sequence"/>
</dbReference>
<evidence type="ECO:0000313" key="4">
    <source>
        <dbReference type="Proteomes" id="UP000583752"/>
    </source>
</evidence>
<dbReference type="InterPro" id="IPR019180">
    <property type="entry name" value="Oxidoreductase-like_N"/>
</dbReference>
<organism evidence="3 4">
    <name type="scientific">Massilia polaris</name>
    <dbReference type="NCBI Taxonomy" id="2728846"/>
    <lineage>
        <taxon>Bacteria</taxon>
        <taxon>Pseudomonadati</taxon>
        <taxon>Pseudomonadota</taxon>
        <taxon>Betaproteobacteria</taxon>
        <taxon>Burkholderiales</taxon>
        <taxon>Oxalobacteraceae</taxon>
        <taxon>Telluria group</taxon>
        <taxon>Massilia</taxon>
    </lineage>
</organism>
<evidence type="ECO:0000313" key="3">
    <source>
        <dbReference type="EMBL" id="NML59503.1"/>
    </source>
</evidence>
<dbReference type="Pfam" id="PF09791">
    <property type="entry name" value="Oxidored-like"/>
    <property type="match status" value="1"/>
</dbReference>
<feature type="domain" description="Oxidoreductase-like" evidence="2">
    <location>
        <begin position="16"/>
        <end position="54"/>
    </location>
</feature>
<gene>
    <name evidence="3" type="ORF">HHL21_00030</name>
</gene>
<feature type="region of interest" description="Disordered" evidence="1">
    <location>
        <begin position="1"/>
        <end position="23"/>
    </location>
</feature>
<reference evidence="3 4" key="1">
    <citation type="submission" date="2020-04" db="EMBL/GenBank/DDBJ databases">
        <title>Massilia sp. RP-1-19 isolated from soil.</title>
        <authorList>
            <person name="Dahal R.H."/>
        </authorList>
    </citation>
    <scope>NUCLEOTIDE SEQUENCE [LARGE SCALE GENOMIC DNA]</scope>
    <source>
        <strain evidence="3 4">RP-1-19</strain>
    </source>
</reference>
<dbReference type="RefSeq" id="WP_169463214.1">
    <property type="nucleotide sequence ID" value="NZ_JABBGG010000001.1"/>
</dbReference>
<proteinExistence type="predicted"/>
<dbReference type="AlphaFoldDB" id="A0A848HJR0"/>
<accession>A0A848HJR0</accession>
<dbReference type="EMBL" id="JABBGG010000001">
    <property type="protein sequence ID" value="NML59503.1"/>
    <property type="molecule type" value="Genomic_DNA"/>
</dbReference>
<comment type="caution">
    <text evidence="3">The sequence shown here is derived from an EMBL/GenBank/DDBJ whole genome shotgun (WGS) entry which is preliminary data.</text>
</comment>
<name>A0A848HJR0_9BURK</name>
<evidence type="ECO:0000259" key="2">
    <source>
        <dbReference type="Pfam" id="PF09791"/>
    </source>
</evidence>
<protein>
    <recommendedName>
        <fullName evidence="2">Oxidoreductase-like domain-containing protein</fullName>
    </recommendedName>
</protein>
<evidence type="ECO:0000256" key="1">
    <source>
        <dbReference type="SAM" id="MobiDB-lite"/>
    </source>
</evidence>